<dbReference type="AlphaFoldDB" id="A0A9Y1BM08"/>
<dbReference type="Gene3D" id="3.40.50.720">
    <property type="entry name" value="NAD(P)-binding Rossmann-like Domain"/>
    <property type="match status" value="1"/>
</dbReference>
<evidence type="ECO:0000259" key="2">
    <source>
        <dbReference type="Pfam" id="PF01370"/>
    </source>
</evidence>
<evidence type="ECO:0000313" key="3">
    <source>
        <dbReference type="EMBL" id="UJG41463.1"/>
    </source>
</evidence>
<reference evidence="3" key="1">
    <citation type="journal article" date="2022" name="Nat. Microbiol.">
        <title>Unique mobile elements and scalable gene flow at the prokaryote-eukaryote boundary revealed by circularized Asgard archaea genomes.</title>
        <authorList>
            <person name="Wu F."/>
            <person name="Speth D.R."/>
            <person name="Philosof A."/>
            <person name="Cremiere A."/>
            <person name="Narayanan A."/>
            <person name="Barco R.A."/>
            <person name="Connon S.A."/>
            <person name="Amend J.P."/>
            <person name="Antoshechkin I.A."/>
            <person name="Orphan V.J."/>
        </authorList>
    </citation>
    <scope>NUCLEOTIDE SEQUENCE</scope>
    <source>
        <strain evidence="3">PM71</strain>
    </source>
</reference>
<gene>
    <name evidence="3" type="ORF">K9W45_03130</name>
</gene>
<organism evidence="3">
    <name type="scientific">Candidatus Heimdallarchaeum aukensis</name>
    <dbReference type="NCBI Taxonomy" id="2876573"/>
    <lineage>
        <taxon>Archaea</taxon>
        <taxon>Promethearchaeati</taxon>
        <taxon>Candidatus Heimdallarchaeota</taxon>
        <taxon>Candidatus Heimdallarchaeia (ex Rinke et al. 2021) (nom. nud.)</taxon>
        <taxon>Candidatus Heimdallarchaeales</taxon>
        <taxon>Candidatus Heimdallarchaeaceae</taxon>
        <taxon>Candidatus Heimdallarchaeum</taxon>
    </lineage>
</organism>
<dbReference type="PANTHER" id="PTHR42687">
    <property type="entry name" value="L-THREONINE 3-DEHYDROGENASE"/>
    <property type="match status" value="1"/>
</dbReference>
<dbReference type="Pfam" id="PF01370">
    <property type="entry name" value="Epimerase"/>
    <property type="match status" value="1"/>
</dbReference>
<feature type="domain" description="NAD-dependent epimerase/dehydratase" evidence="2">
    <location>
        <begin position="5"/>
        <end position="241"/>
    </location>
</feature>
<dbReference type="InterPro" id="IPR036291">
    <property type="entry name" value="NAD(P)-bd_dom_sf"/>
</dbReference>
<sequence>MTKRILVTGSYGQIGQVLVPALMNRYGKENIIATGRKKIPSVFKEKDVHYHRLDVRDLAQMQTLLVEHDIDILIHNASVLSATGEKNPQLAHSINFEGFYNALEATRMLNLEQLFAPSSIAAFGPSTPRENTPNDVITRPTTIYGISKVYIELMGEYYHQKYGLDFRSLRYPGVISPEEPGGGTTDWAIWIFWEALRNKKYTCFLKEDTSLPMMYMPDCIKSTIDLIEADNSKLEHRSFNVTAFSLAPKDLVEPIREVIPEFKIAYEPDFRQQIAESWPASIDDSVARKEWGWKPDYDIPAMTKDMLEKISKMI</sequence>
<proteinExistence type="inferred from homology"/>
<evidence type="ECO:0000256" key="1">
    <source>
        <dbReference type="ARBA" id="ARBA00007637"/>
    </source>
</evidence>
<dbReference type="GO" id="GO:0006567">
    <property type="term" value="P:L-threonine catabolic process"/>
    <property type="evidence" value="ECO:0007669"/>
    <property type="project" value="TreeGrafter"/>
</dbReference>
<name>A0A9Y1BM08_9ARCH</name>
<dbReference type="Proteomes" id="UP001201020">
    <property type="component" value="Chromosome"/>
</dbReference>
<protein>
    <submittedName>
        <fullName evidence="3">NAD-dependent epimerase/dehydratase family protein</fullName>
    </submittedName>
</protein>
<dbReference type="FunFam" id="3.40.50.720:FF:000077">
    <property type="entry name" value="L-threonine 3-dehydrogenase, mitochondrial"/>
    <property type="match status" value="1"/>
</dbReference>
<dbReference type="InterPro" id="IPR051225">
    <property type="entry name" value="NAD(P)_epim/dehydratase"/>
</dbReference>
<accession>A0A9Y1BM08</accession>
<dbReference type="InterPro" id="IPR001509">
    <property type="entry name" value="Epimerase_deHydtase"/>
</dbReference>
<dbReference type="EMBL" id="CP084166">
    <property type="protein sequence ID" value="UJG41463.1"/>
    <property type="molecule type" value="Genomic_DNA"/>
</dbReference>
<comment type="similarity">
    <text evidence="1">Belongs to the NAD(P)-dependent epimerase/dehydratase family.</text>
</comment>
<dbReference type="SUPFAM" id="SSF51735">
    <property type="entry name" value="NAD(P)-binding Rossmann-fold domains"/>
    <property type="match status" value="1"/>
</dbReference>
<dbReference type="PANTHER" id="PTHR42687:SF1">
    <property type="entry name" value="L-THREONINE 3-DEHYDROGENASE, MITOCHONDRIAL"/>
    <property type="match status" value="1"/>
</dbReference>
<dbReference type="GO" id="GO:0008743">
    <property type="term" value="F:L-threonine 3-dehydrogenase activity"/>
    <property type="evidence" value="ECO:0007669"/>
    <property type="project" value="TreeGrafter"/>
</dbReference>